<dbReference type="OrthoDB" id="9792500at2"/>
<dbReference type="InterPro" id="IPR006016">
    <property type="entry name" value="UspA"/>
</dbReference>
<evidence type="ECO:0000259" key="2">
    <source>
        <dbReference type="Pfam" id="PF00582"/>
    </source>
</evidence>
<dbReference type="Proteomes" id="UP000295293">
    <property type="component" value="Unassembled WGS sequence"/>
</dbReference>
<reference evidence="3 4" key="1">
    <citation type="submission" date="2019-03" db="EMBL/GenBank/DDBJ databases">
        <title>Genomic Encyclopedia of Type Strains, Phase IV (KMG-IV): sequencing the most valuable type-strain genomes for metagenomic binning, comparative biology and taxonomic classification.</title>
        <authorList>
            <person name="Goeker M."/>
        </authorList>
    </citation>
    <scope>NUCLEOTIDE SEQUENCE [LARGE SCALE GENOMIC DNA]</scope>
    <source>
        <strain evidence="3 4">DSM 21667</strain>
    </source>
</reference>
<evidence type="ECO:0000313" key="3">
    <source>
        <dbReference type="EMBL" id="TDR41585.1"/>
    </source>
</evidence>
<dbReference type="Pfam" id="PF00582">
    <property type="entry name" value="Usp"/>
    <property type="match status" value="1"/>
</dbReference>
<dbReference type="PRINTS" id="PR01438">
    <property type="entry name" value="UNVRSLSTRESS"/>
</dbReference>
<dbReference type="InterPro" id="IPR006015">
    <property type="entry name" value="Universal_stress_UspA"/>
</dbReference>
<comment type="caution">
    <text evidence="3">The sequence shown here is derived from an EMBL/GenBank/DDBJ whole genome shotgun (WGS) entry which is preliminary data.</text>
</comment>
<evidence type="ECO:0000256" key="1">
    <source>
        <dbReference type="ARBA" id="ARBA00008791"/>
    </source>
</evidence>
<dbReference type="PANTHER" id="PTHR31964">
    <property type="entry name" value="ADENINE NUCLEOTIDE ALPHA HYDROLASES-LIKE SUPERFAMILY PROTEIN"/>
    <property type="match status" value="1"/>
</dbReference>
<dbReference type="InterPro" id="IPR014729">
    <property type="entry name" value="Rossmann-like_a/b/a_fold"/>
</dbReference>
<dbReference type="Gene3D" id="3.40.50.620">
    <property type="entry name" value="HUPs"/>
    <property type="match status" value="1"/>
</dbReference>
<dbReference type="SUPFAM" id="SSF52402">
    <property type="entry name" value="Adenine nucleotide alpha hydrolases-like"/>
    <property type="match status" value="1"/>
</dbReference>
<proteinExistence type="inferred from homology"/>
<dbReference type="PANTHER" id="PTHR31964:SF113">
    <property type="entry name" value="USPA DOMAIN-CONTAINING PROTEIN"/>
    <property type="match status" value="1"/>
</dbReference>
<feature type="domain" description="UspA" evidence="2">
    <location>
        <begin position="2"/>
        <end position="140"/>
    </location>
</feature>
<name>A0A4R6YTN1_9GAMM</name>
<sequence>MKLLIATDGSEHSRRAVDYVIAHWPVLDSQLNVVLCHGDPPLTPHVANALGRAEVERYHADNAADALRDAATAFAAAGIAVESRTAVGDPADVVLQEQAATQADLVVMGSHGRGAWRNLLLGSVVTKVLARSPVPVLVVR</sequence>
<organism evidence="3 4">
    <name type="scientific">Tahibacter aquaticus</name>
    <dbReference type="NCBI Taxonomy" id="520092"/>
    <lineage>
        <taxon>Bacteria</taxon>
        <taxon>Pseudomonadati</taxon>
        <taxon>Pseudomonadota</taxon>
        <taxon>Gammaproteobacteria</taxon>
        <taxon>Lysobacterales</taxon>
        <taxon>Rhodanobacteraceae</taxon>
        <taxon>Tahibacter</taxon>
    </lineage>
</organism>
<protein>
    <submittedName>
        <fullName evidence="3">Nucleotide-binding universal stress UspA family protein</fullName>
    </submittedName>
</protein>
<dbReference type="CDD" id="cd00293">
    <property type="entry name" value="USP-like"/>
    <property type="match status" value="1"/>
</dbReference>
<evidence type="ECO:0000313" key="4">
    <source>
        <dbReference type="Proteomes" id="UP000295293"/>
    </source>
</evidence>
<dbReference type="RefSeq" id="WP_133819667.1">
    <property type="nucleotide sequence ID" value="NZ_SNZH01000010.1"/>
</dbReference>
<dbReference type="AlphaFoldDB" id="A0A4R6YTN1"/>
<comment type="similarity">
    <text evidence="1">Belongs to the universal stress protein A family.</text>
</comment>
<dbReference type="EMBL" id="SNZH01000010">
    <property type="protein sequence ID" value="TDR41585.1"/>
    <property type="molecule type" value="Genomic_DNA"/>
</dbReference>
<keyword evidence="4" id="KW-1185">Reference proteome</keyword>
<gene>
    <name evidence="3" type="ORF">DFR29_11067</name>
</gene>
<accession>A0A4R6YTN1</accession>